<sequence length="103" mass="11940">NRHLPVRADLFNRAAWQLRTRTEVKVYAWMPPEAFSSETVSLRSDLYEDLARYSYIDGLAFYHAAGLSDNERELVERARLYRPLLKVAHKKAEAPSMSALEKN</sequence>
<organism evidence="2">
    <name type="scientific">hydrothermal vent metagenome</name>
    <dbReference type="NCBI Taxonomy" id="652676"/>
    <lineage>
        <taxon>unclassified sequences</taxon>
        <taxon>metagenomes</taxon>
        <taxon>ecological metagenomes</taxon>
    </lineage>
</organism>
<proteinExistence type="predicted"/>
<evidence type="ECO:0000313" key="2">
    <source>
        <dbReference type="EMBL" id="VAW95307.1"/>
    </source>
</evidence>
<dbReference type="Gene3D" id="3.20.20.80">
    <property type="entry name" value="Glycosidases"/>
    <property type="match status" value="1"/>
</dbReference>
<name>A0A3B1A6T1_9ZZZZ</name>
<feature type="domain" description="Poly-beta-1,6-N-acetyl-D-glucosamine N-deacetylase PgaB C-terminal" evidence="1">
    <location>
        <begin position="1"/>
        <end position="38"/>
    </location>
</feature>
<dbReference type="Pfam" id="PF14883">
    <property type="entry name" value="GHL13"/>
    <property type="match status" value="1"/>
</dbReference>
<dbReference type="EMBL" id="UOFV01000054">
    <property type="protein sequence ID" value="VAW95307.1"/>
    <property type="molecule type" value="Genomic_DNA"/>
</dbReference>
<accession>A0A3B1A6T1</accession>
<protein>
    <submittedName>
        <fullName evidence="2">Biofilm PGA synthesis deacetylase PgaB (EC 3.-)</fullName>
    </submittedName>
</protein>
<dbReference type="AlphaFoldDB" id="A0A3B1A6T1"/>
<gene>
    <name evidence="2" type="ORF">MNBD_GAMMA19-1941</name>
</gene>
<feature type="non-terminal residue" evidence="2">
    <location>
        <position position="1"/>
    </location>
</feature>
<reference evidence="2" key="1">
    <citation type="submission" date="2018-06" db="EMBL/GenBank/DDBJ databases">
        <authorList>
            <person name="Zhirakovskaya E."/>
        </authorList>
    </citation>
    <scope>NUCLEOTIDE SEQUENCE</scope>
</reference>
<evidence type="ECO:0000259" key="1">
    <source>
        <dbReference type="Pfam" id="PF14883"/>
    </source>
</evidence>
<dbReference type="InterPro" id="IPR032772">
    <property type="entry name" value="PGA_deacetylase_PgaB_C"/>
</dbReference>